<evidence type="ECO:0000259" key="4">
    <source>
        <dbReference type="PROSITE" id="PS50102"/>
    </source>
</evidence>
<dbReference type="InterPro" id="IPR035979">
    <property type="entry name" value="RBD_domain_sf"/>
</dbReference>
<feature type="compositionally biased region" description="Polar residues" evidence="3">
    <location>
        <begin position="251"/>
        <end position="264"/>
    </location>
</feature>
<dbReference type="OrthoDB" id="439808at2759"/>
<dbReference type="GO" id="GO:0003723">
    <property type="term" value="F:RNA binding"/>
    <property type="evidence" value="ECO:0007669"/>
    <property type="project" value="UniProtKB-UniRule"/>
</dbReference>
<dbReference type="PROSITE" id="PS50102">
    <property type="entry name" value="RRM"/>
    <property type="match status" value="1"/>
</dbReference>
<feature type="region of interest" description="Disordered" evidence="3">
    <location>
        <begin position="204"/>
        <end position="276"/>
    </location>
</feature>
<evidence type="ECO:0000313" key="6">
    <source>
        <dbReference type="Proteomes" id="UP000797356"/>
    </source>
</evidence>
<protein>
    <submittedName>
        <fullName evidence="5">RNA-binding protein 24</fullName>
    </submittedName>
</protein>
<dbReference type="SUPFAM" id="SSF54928">
    <property type="entry name" value="RNA-binding domain, RBD"/>
    <property type="match status" value="1"/>
</dbReference>
<evidence type="ECO:0000256" key="2">
    <source>
        <dbReference type="PROSITE-ProRule" id="PRU00176"/>
    </source>
</evidence>
<dbReference type="Proteomes" id="UP000797356">
    <property type="component" value="Chromosome 16"/>
</dbReference>
<keyword evidence="6" id="KW-1185">Reference proteome</keyword>
<feature type="compositionally biased region" description="Low complexity" evidence="3">
    <location>
        <begin position="265"/>
        <end position="276"/>
    </location>
</feature>
<evidence type="ECO:0000256" key="3">
    <source>
        <dbReference type="SAM" id="MobiDB-lite"/>
    </source>
</evidence>
<comment type="caution">
    <text evidence="5">The sequence shown here is derived from an EMBL/GenBank/DDBJ whole genome shotgun (WGS) entry which is preliminary data.</text>
</comment>
<dbReference type="Pfam" id="PF00076">
    <property type="entry name" value="RRM_1"/>
    <property type="match status" value="1"/>
</dbReference>
<dbReference type="AlphaFoldDB" id="A0A8K0IYF7"/>
<feature type="domain" description="RRM" evidence="4">
    <location>
        <begin position="24"/>
        <end position="101"/>
    </location>
</feature>
<feature type="region of interest" description="Disordered" evidence="3">
    <location>
        <begin position="99"/>
        <end position="138"/>
    </location>
</feature>
<dbReference type="FunFam" id="3.30.70.330:FF:000388">
    <property type="entry name" value="RNA-binding protein 24-B isoform X1"/>
    <property type="match status" value="1"/>
</dbReference>
<reference evidence="5" key="2">
    <citation type="submission" date="2019-07" db="EMBL/GenBank/DDBJ databases">
        <authorList>
            <person name="Yang Y."/>
            <person name="Bocs S."/>
            <person name="Baudouin L."/>
        </authorList>
    </citation>
    <scope>NUCLEOTIDE SEQUENCE</scope>
    <source>
        <tissue evidence="5">Spear leaf of Hainan Tall coconut</tissue>
    </source>
</reference>
<dbReference type="PANTHER" id="PTHR11176">
    <property type="entry name" value="BOULE-RELATED"/>
    <property type="match status" value="1"/>
</dbReference>
<dbReference type="InterPro" id="IPR000504">
    <property type="entry name" value="RRM_dom"/>
</dbReference>
<dbReference type="InterPro" id="IPR012677">
    <property type="entry name" value="Nucleotide-bd_a/b_plait_sf"/>
</dbReference>
<proteinExistence type="predicted"/>
<dbReference type="PANTHER" id="PTHR11176:SF23">
    <property type="entry name" value="RNA-BINDING (RRM_RBD_RNP MOTIFS) FAMILY PROTEIN"/>
    <property type="match status" value="1"/>
</dbReference>
<evidence type="ECO:0000256" key="1">
    <source>
        <dbReference type="ARBA" id="ARBA00022884"/>
    </source>
</evidence>
<dbReference type="SMART" id="SM00360">
    <property type="entry name" value="RRM"/>
    <property type="match status" value="1"/>
</dbReference>
<feature type="compositionally biased region" description="Low complexity" evidence="3">
    <location>
        <begin position="230"/>
        <end position="243"/>
    </location>
</feature>
<gene>
    <name evidence="5" type="ORF">COCNU_16G004600</name>
</gene>
<reference evidence="5" key="1">
    <citation type="journal article" date="2017" name="Gigascience">
        <title>The genome draft of coconut (Cocos nucifera).</title>
        <authorList>
            <person name="Xiao Y."/>
            <person name="Xu P."/>
            <person name="Fan H."/>
            <person name="Baudouin L."/>
            <person name="Xia W."/>
            <person name="Bocs S."/>
            <person name="Xu J."/>
            <person name="Li Q."/>
            <person name="Guo A."/>
            <person name="Zhou L."/>
            <person name="Li J."/>
            <person name="Wu Y."/>
            <person name="Ma Z."/>
            <person name="Armero A."/>
            <person name="Issali A.E."/>
            <person name="Liu N."/>
            <person name="Peng M."/>
            <person name="Yang Y."/>
        </authorList>
    </citation>
    <scope>NUCLEOTIDE SEQUENCE</scope>
    <source>
        <tissue evidence="5">Spear leaf of Hainan Tall coconut</tissue>
    </source>
</reference>
<dbReference type="Gene3D" id="3.30.70.330">
    <property type="match status" value="1"/>
</dbReference>
<keyword evidence="1 2" id="KW-0694">RNA-binding</keyword>
<dbReference type="CDD" id="cd12384">
    <property type="entry name" value="RRM_RBM24_RBM38_like"/>
    <property type="match status" value="1"/>
</dbReference>
<evidence type="ECO:0000313" key="5">
    <source>
        <dbReference type="EMBL" id="KAG1371366.1"/>
    </source>
</evidence>
<dbReference type="CDD" id="cd22541">
    <property type="entry name" value="SP5_N"/>
    <property type="match status" value="1"/>
</dbReference>
<sequence length="276" mass="30345">MASSSPSSSSPSSYRSRFGDTTLTKVFVGGLAWETPTEELRRYFEQFGEILEAVVITDKNTGRSKGYGFVTFRDPDSARRSVADPNPVIDGRRANCNIAAMGRPRPSPPRGRSQGSGYQGPSQAVGPSYGRLPTQVPPPPPVLYPTHFGYLTYPADYGYQQAMYNPQMTPAQYYHQLYGSSSSSSTLGLPYHYPHMRYPMMTPRASFPSTPQSPRPPYMQYPTVPIEGGSISPSSSQPYSFQLQPPPHVRQPQNTIDSQASQQPTTTATNTENVDA</sequence>
<accession>A0A8K0IYF7</accession>
<organism evidence="5 6">
    <name type="scientific">Cocos nucifera</name>
    <name type="common">Coconut palm</name>
    <dbReference type="NCBI Taxonomy" id="13894"/>
    <lineage>
        <taxon>Eukaryota</taxon>
        <taxon>Viridiplantae</taxon>
        <taxon>Streptophyta</taxon>
        <taxon>Embryophyta</taxon>
        <taxon>Tracheophyta</taxon>
        <taxon>Spermatophyta</taxon>
        <taxon>Magnoliopsida</taxon>
        <taxon>Liliopsida</taxon>
        <taxon>Arecaceae</taxon>
        <taxon>Arecoideae</taxon>
        <taxon>Cocoseae</taxon>
        <taxon>Attaleinae</taxon>
        <taxon>Cocos</taxon>
    </lineage>
</organism>
<dbReference type="EMBL" id="CM017887">
    <property type="protein sequence ID" value="KAG1371366.1"/>
    <property type="molecule type" value="Genomic_DNA"/>
</dbReference>
<name>A0A8K0IYF7_COCNU</name>